<gene>
    <name evidence="3" type="ORF">V6R86_12530</name>
</gene>
<feature type="region of interest" description="Disordered" evidence="1">
    <location>
        <begin position="94"/>
        <end position="148"/>
    </location>
</feature>
<organism evidence="3 4">
    <name type="scientific">Sphingomonas kaistensis</name>
    <dbReference type="NCBI Taxonomy" id="298708"/>
    <lineage>
        <taxon>Bacteria</taxon>
        <taxon>Pseudomonadati</taxon>
        <taxon>Pseudomonadota</taxon>
        <taxon>Alphaproteobacteria</taxon>
        <taxon>Sphingomonadales</taxon>
        <taxon>Sphingomonadaceae</taxon>
        <taxon>Sphingomonas</taxon>
    </lineage>
</organism>
<evidence type="ECO:0000313" key="3">
    <source>
        <dbReference type="EMBL" id="WWM71473.1"/>
    </source>
</evidence>
<accession>A0ABZ2G309</accession>
<dbReference type="Proteomes" id="UP001382935">
    <property type="component" value="Chromosome"/>
</dbReference>
<protein>
    <submittedName>
        <fullName evidence="3">Uncharacterized protein</fullName>
    </submittedName>
</protein>
<feature type="compositionally biased region" description="Basic and acidic residues" evidence="1">
    <location>
        <begin position="94"/>
        <end position="116"/>
    </location>
</feature>
<feature type="transmembrane region" description="Helical" evidence="2">
    <location>
        <begin position="42"/>
        <end position="61"/>
    </location>
</feature>
<evidence type="ECO:0000256" key="1">
    <source>
        <dbReference type="SAM" id="MobiDB-lite"/>
    </source>
</evidence>
<proteinExistence type="predicted"/>
<keyword evidence="4" id="KW-1185">Reference proteome</keyword>
<evidence type="ECO:0000256" key="2">
    <source>
        <dbReference type="SAM" id="Phobius"/>
    </source>
</evidence>
<keyword evidence="2" id="KW-0812">Transmembrane</keyword>
<keyword evidence="2" id="KW-0472">Membrane</keyword>
<feature type="transmembrane region" description="Helical" evidence="2">
    <location>
        <begin position="15"/>
        <end position="36"/>
    </location>
</feature>
<sequence length="148" mass="16350">MTLGARLRALRDTRLAQSLLFGLGLFLLFVAAPLSSPLPGPGGTLLAVAGLTLILRTSLWAKRRYVRFKRWQPRAGSWFDWGLRRGSAKRREALKKERERLESPPRSEVARIDDPLPKAGFELAPIDPTPAETAPAEVPASAEKGARR</sequence>
<feature type="compositionally biased region" description="Low complexity" evidence="1">
    <location>
        <begin position="124"/>
        <end position="148"/>
    </location>
</feature>
<dbReference type="RefSeq" id="WP_338504886.1">
    <property type="nucleotide sequence ID" value="NZ_CP145607.1"/>
</dbReference>
<dbReference type="EMBL" id="CP145607">
    <property type="protein sequence ID" value="WWM71473.1"/>
    <property type="molecule type" value="Genomic_DNA"/>
</dbReference>
<name>A0ABZ2G309_9SPHN</name>
<evidence type="ECO:0000313" key="4">
    <source>
        <dbReference type="Proteomes" id="UP001382935"/>
    </source>
</evidence>
<keyword evidence="2" id="KW-1133">Transmembrane helix</keyword>
<reference evidence="3 4" key="1">
    <citation type="submission" date="2024-02" db="EMBL/GenBank/DDBJ databases">
        <title>Full genome sequence of Sphingomonas kaistensis.</title>
        <authorList>
            <person name="Poletto B.L."/>
            <person name="Silva G."/>
            <person name="Galante D."/>
            <person name="Campos K.R."/>
            <person name="Santos M.B.N."/>
            <person name="Sacchi C.T."/>
        </authorList>
    </citation>
    <scope>NUCLEOTIDE SEQUENCE [LARGE SCALE GENOMIC DNA]</scope>
    <source>
        <strain evidence="3 4">MA4R</strain>
    </source>
</reference>